<evidence type="ECO:0000256" key="2">
    <source>
        <dbReference type="SAM" id="Phobius"/>
    </source>
</evidence>
<feature type="transmembrane region" description="Helical" evidence="2">
    <location>
        <begin position="449"/>
        <end position="468"/>
    </location>
</feature>
<gene>
    <name evidence="3" type="ORF">RM704_42565</name>
</gene>
<keyword evidence="2" id="KW-0812">Transmembrane</keyword>
<comment type="caution">
    <text evidence="3">The sequence shown here is derived from an EMBL/GenBank/DDBJ whole genome shotgun (WGS) entry which is preliminary data.</text>
</comment>
<name>A0ABU2ZBT6_9ACTN</name>
<feature type="transmembrane region" description="Helical" evidence="2">
    <location>
        <begin position="53"/>
        <end position="72"/>
    </location>
</feature>
<keyword evidence="2" id="KW-0472">Membrane</keyword>
<feature type="transmembrane region" description="Helical" evidence="2">
    <location>
        <begin position="368"/>
        <end position="387"/>
    </location>
</feature>
<feature type="transmembrane region" description="Helical" evidence="2">
    <location>
        <begin position="293"/>
        <end position="317"/>
    </location>
</feature>
<keyword evidence="2" id="KW-1133">Transmembrane helix</keyword>
<feature type="transmembrane region" description="Helical" evidence="2">
    <location>
        <begin position="260"/>
        <end position="281"/>
    </location>
</feature>
<reference evidence="3" key="1">
    <citation type="submission" date="2024-05" db="EMBL/GenBank/DDBJ databases">
        <title>30 novel species of actinomycetes from the DSMZ collection.</title>
        <authorList>
            <person name="Nouioui I."/>
        </authorList>
    </citation>
    <scope>NUCLEOTIDE SEQUENCE</scope>
    <source>
        <strain evidence="3">DSM 3412</strain>
    </source>
</reference>
<evidence type="ECO:0000256" key="1">
    <source>
        <dbReference type="SAM" id="MobiDB-lite"/>
    </source>
</evidence>
<evidence type="ECO:0000313" key="3">
    <source>
        <dbReference type="EMBL" id="MDT0574063.1"/>
    </source>
</evidence>
<dbReference type="EMBL" id="JAVRFJ010000064">
    <property type="protein sequence ID" value="MDT0574063.1"/>
    <property type="molecule type" value="Genomic_DNA"/>
</dbReference>
<dbReference type="Proteomes" id="UP001180737">
    <property type="component" value="Unassembled WGS sequence"/>
</dbReference>
<feature type="region of interest" description="Disordered" evidence="1">
    <location>
        <begin position="1"/>
        <end position="30"/>
    </location>
</feature>
<protein>
    <submittedName>
        <fullName evidence="3">Zinc ribbon domain-containing protein</fullName>
    </submittedName>
</protein>
<feature type="transmembrane region" description="Helical" evidence="2">
    <location>
        <begin position="92"/>
        <end position="109"/>
    </location>
</feature>
<feature type="transmembrane region" description="Helical" evidence="2">
    <location>
        <begin position="533"/>
        <end position="556"/>
    </location>
</feature>
<sequence length="558" mass="56497">MVSAPSAPPPPAPPGAPPVGPPPPPPYAPVPARPSPVGAFLGRALRGDWGGSAAAALWPVGLLLAAALALAVPSYDQGTADEDDFVGFGDRLGLALAALLQGLGGGFKITESGGGDFSGGYESAEGALTLTLVPLTVTVLFVGALFLGVRQLRTRLATRAAYTGAAAGTPGAGPVGGRTTGLEAAVRVTLLVTAAVLVLGLCAQPDIARVEVSTSPWRAALGALLLTAAVSAGLLQRDDLAAWLAVRPGPRILFRATGTAVRAMAIVLALCSLVTFVVLAANDEWHAEWEEDLNPLLLVLFVLPNLAVALLGLSWGVSVQGEAGRTRYGDDTSYDSSGDYGLVESGPYGGYERESFGLSELGDAVNSWAVVGALTLGAVCALAFGVLAARRSSGRGEQLLAAGVFFVLFLLLAGVSGLGLEASGSATADIGAGFSAAGQVDVGLDLPEVLLFGLLWIFAAAFLAPYLVQMTGARTAVIAPPVPAMPSSGPTAAHGLPRQAAAPAPAPYEPPLVELGHHHLPPAEPPKSRSRTLIWTLTVVGAFVIGGGGTAAILLWQK</sequence>
<keyword evidence="4" id="KW-1185">Reference proteome</keyword>
<dbReference type="PANTHER" id="PTHR48125:SF10">
    <property type="entry name" value="OS12G0136300 PROTEIN"/>
    <property type="match status" value="1"/>
</dbReference>
<organism evidence="3 4">
    <name type="scientific">Streptomyces gottesmaniae</name>
    <dbReference type="NCBI Taxonomy" id="3075518"/>
    <lineage>
        <taxon>Bacteria</taxon>
        <taxon>Bacillati</taxon>
        <taxon>Actinomycetota</taxon>
        <taxon>Actinomycetes</taxon>
        <taxon>Kitasatosporales</taxon>
        <taxon>Streptomycetaceae</taxon>
        <taxon>Streptomyces</taxon>
    </lineage>
</organism>
<evidence type="ECO:0000313" key="4">
    <source>
        <dbReference type="Proteomes" id="UP001180737"/>
    </source>
</evidence>
<feature type="transmembrane region" description="Helical" evidence="2">
    <location>
        <begin position="130"/>
        <end position="149"/>
    </location>
</feature>
<feature type="transmembrane region" description="Helical" evidence="2">
    <location>
        <begin position="184"/>
        <end position="203"/>
    </location>
</feature>
<feature type="transmembrane region" description="Helical" evidence="2">
    <location>
        <begin position="399"/>
        <end position="420"/>
    </location>
</feature>
<proteinExistence type="predicted"/>
<dbReference type="PANTHER" id="PTHR48125">
    <property type="entry name" value="LP07818P1"/>
    <property type="match status" value="1"/>
</dbReference>
<accession>A0ABU2ZBT6</accession>